<name>A0ABU7KH99_9ACTN</name>
<feature type="transmembrane region" description="Helical" evidence="13">
    <location>
        <begin position="318"/>
        <end position="338"/>
    </location>
</feature>
<dbReference type="PANTHER" id="PTHR35457:SF1">
    <property type="entry name" value="HEME A SYNTHASE"/>
    <property type="match status" value="1"/>
</dbReference>
<evidence type="ECO:0000256" key="1">
    <source>
        <dbReference type="ARBA" id="ARBA00004141"/>
    </source>
</evidence>
<keyword evidence="5 13" id="KW-1133">Transmembrane helix</keyword>
<evidence type="ECO:0000256" key="12">
    <source>
        <dbReference type="SAM" id="MobiDB-lite"/>
    </source>
</evidence>
<evidence type="ECO:0000313" key="14">
    <source>
        <dbReference type="EMBL" id="MEE2041621.1"/>
    </source>
</evidence>
<keyword evidence="10" id="KW-1015">Disulfide bond</keyword>
<evidence type="ECO:0000256" key="11">
    <source>
        <dbReference type="ARBA" id="ARBA00023444"/>
    </source>
</evidence>
<gene>
    <name evidence="14" type="ORF">Q8791_30810</name>
</gene>
<dbReference type="PANTHER" id="PTHR35457">
    <property type="entry name" value="HEME A SYNTHASE"/>
    <property type="match status" value="1"/>
</dbReference>
<feature type="transmembrane region" description="Helical" evidence="13">
    <location>
        <begin position="217"/>
        <end position="240"/>
    </location>
</feature>
<evidence type="ECO:0000256" key="7">
    <source>
        <dbReference type="ARBA" id="ARBA00023004"/>
    </source>
</evidence>
<comment type="pathway">
    <text evidence="11">Porphyrin-containing compound metabolism.</text>
</comment>
<keyword evidence="3 13" id="KW-0812">Transmembrane</keyword>
<keyword evidence="6" id="KW-0560">Oxidoreductase</keyword>
<dbReference type="Proteomes" id="UP001356095">
    <property type="component" value="Unassembled WGS sequence"/>
</dbReference>
<protein>
    <submittedName>
        <fullName evidence="14">COX15/CtaA family protein</fullName>
    </submittedName>
</protein>
<dbReference type="InterPro" id="IPR050450">
    <property type="entry name" value="COX15/CtaA_HemeA_synthase"/>
</dbReference>
<dbReference type="RefSeq" id="WP_330095376.1">
    <property type="nucleotide sequence ID" value="NZ_JAUZMY010000056.1"/>
</dbReference>
<keyword evidence="15" id="KW-1185">Reference proteome</keyword>
<keyword evidence="2" id="KW-1003">Cell membrane</keyword>
<dbReference type="InterPro" id="IPR003780">
    <property type="entry name" value="COX15/CtaA_fam"/>
</dbReference>
<comment type="caution">
    <text evidence="14">The sequence shown here is derived from an EMBL/GenBank/DDBJ whole genome shotgun (WGS) entry which is preliminary data.</text>
</comment>
<dbReference type="Pfam" id="PF02628">
    <property type="entry name" value="COX15-CtaA"/>
    <property type="match status" value="1"/>
</dbReference>
<evidence type="ECO:0000256" key="5">
    <source>
        <dbReference type="ARBA" id="ARBA00022989"/>
    </source>
</evidence>
<evidence type="ECO:0000256" key="8">
    <source>
        <dbReference type="ARBA" id="ARBA00023133"/>
    </source>
</evidence>
<evidence type="ECO:0000256" key="6">
    <source>
        <dbReference type="ARBA" id="ARBA00023002"/>
    </source>
</evidence>
<accession>A0ABU7KH99</accession>
<evidence type="ECO:0000256" key="3">
    <source>
        <dbReference type="ARBA" id="ARBA00022692"/>
    </source>
</evidence>
<feature type="transmembrane region" description="Helical" evidence="13">
    <location>
        <begin position="176"/>
        <end position="197"/>
    </location>
</feature>
<feature type="transmembrane region" description="Helical" evidence="13">
    <location>
        <begin position="60"/>
        <end position="81"/>
    </location>
</feature>
<feature type="transmembrane region" description="Helical" evidence="13">
    <location>
        <begin position="121"/>
        <end position="138"/>
    </location>
</feature>
<feature type="transmembrane region" description="Helical" evidence="13">
    <location>
        <begin position="150"/>
        <end position="170"/>
    </location>
</feature>
<dbReference type="EMBL" id="JAUZMY010000056">
    <property type="protein sequence ID" value="MEE2041621.1"/>
    <property type="molecule type" value="Genomic_DNA"/>
</dbReference>
<evidence type="ECO:0000256" key="10">
    <source>
        <dbReference type="ARBA" id="ARBA00023157"/>
    </source>
</evidence>
<reference evidence="14 15" key="1">
    <citation type="submission" date="2023-08" db="EMBL/GenBank/DDBJ databases">
        <authorList>
            <person name="Girao M."/>
            <person name="Carvalho M.F."/>
        </authorList>
    </citation>
    <scope>NUCLEOTIDE SEQUENCE [LARGE SCALE GENOMIC DNA]</scope>
    <source>
        <strain evidence="14 15">CT-R113</strain>
    </source>
</reference>
<evidence type="ECO:0000256" key="2">
    <source>
        <dbReference type="ARBA" id="ARBA00022475"/>
    </source>
</evidence>
<keyword evidence="4" id="KW-0479">Metal-binding</keyword>
<keyword evidence="7" id="KW-0408">Iron</keyword>
<feature type="transmembrane region" description="Helical" evidence="13">
    <location>
        <begin position="23"/>
        <end position="48"/>
    </location>
</feature>
<feature type="transmembrane region" description="Helical" evidence="13">
    <location>
        <begin position="292"/>
        <end position="312"/>
    </location>
</feature>
<keyword evidence="8" id="KW-0350">Heme biosynthesis</keyword>
<evidence type="ECO:0000256" key="4">
    <source>
        <dbReference type="ARBA" id="ARBA00022723"/>
    </source>
</evidence>
<proteinExistence type="predicted"/>
<comment type="subcellular location">
    <subcellularLocation>
        <location evidence="1">Membrane</location>
        <topology evidence="1">Multi-pass membrane protein</topology>
    </subcellularLocation>
</comment>
<evidence type="ECO:0000313" key="15">
    <source>
        <dbReference type="Proteomes" id="UP001356095"/>
    </source>
</evidence>
<feature type="transmembrane region" description="Helical" evidence="13">
    <location>
        <begin position="260"/>
        <end position="280"/>
    </location>
</feature>
<feature type="region of interest" description="Disordered" evidence="12">
    <location>
        <begin position="355"/>
        <end position="377"/>
    </location>
</feature>
<organism evidence="14 15">
    <name type="scientific">Nocardiopsis codii</name>
    <dbReference type="NCBI Taxonomy" id="3065942"/>
    <lineage>
        <taxon>Bacteria</taxon>
        <taxon>Bacillati</taxon>
        <taxon>Actinomycetota</taxon>
        <taxon>Actinomycetes</taxon>
        <taxon>Streptosporangiales</taxon>
        <taxon>Nocardiopsidaceae</taxon>
        <taxon>Nocardiopsis</taxon>
    </lineage>
</organism>
<evidence type="ECO:0000256" key="13">
    <source>
        <dbReference type="SAM" id="Phobius"/>
    </source>
</evidence>
<sequence length="377" mass="39065">MSDSPAAAMPATNTLPPLAAEDIILLGAPLWAWQIAVAAIGVLTLILLSRTIWNPTQRSLRAWTLGNIVVNAGIAVTGATVRVTESGLGCSEWPKCTPDSFVPIDTGHAAFNAAVEFGNRTLTFVVLAVAVITFVAVMRMSPRRLDLARLAVIIPFGVLGQGLVGGITVWTDLHPASVATHFLLSMVMTFLTVALYVRCQEPEGKPQVSVGPMLHAISVGLVVIGFLLLVAGTVVTGTGPHGGDAAAPRFGLDLQVVTRIHSALAWLTLVGALAATAIAFRGGARRPVRISSAALVAVVLLQGVLGYTQYALGLPEALVVLHVLGSALTWVAVSRLYFSTSRLVPVGEVLDDGLSPAPAGPADHDGGRTPAGSSPGR</sequence>
<evidence type="ECO:0000256" key="9">
    <source>
        <dbReference type="ARBA" id="ARBA00023136"/>
    </source>
</evidence>
<keyword evidence="9 13" id="KW-0472">Membrane</keyword>